<dbReference type="Pfam" id="PF07927">
    <property type="entry name" value="HicA_toxin"/>
    <property type="match status" value="1"/>
</dbReference>
<dbReference type="GO" id="GO:0003729">
    <property type="term" value="F:mRNA binding"/>
    <property type="evidence" value="ECO:0007669"/>
    <property type="project" value="InterPro"/>
</dbReference>
<comment type="caution">
    <text evidence="7">The sequence shown here is derived from an EMBL/GenBank/DDBJ whole genome shotgun (WGS) entry which is preliminary data.</text>
</comment>
<keyword evidence="8" id="KW-1185">Reference proteome</keyword>
<keyword evidence="1" id="KW-1277">Toxin-antitoxin system</keyword>
<evidence type="ECO:0000256" key="6">
    <source>
        <dbReference type="ARBA" id="ARBA00023016"/>
    </source>
</evidence>
<dbReference type="GO" id="GO:0016787">
    <property type="term" value="F:hydrolase activity"/>
    <property type="evidence" value="ECO:0007669"/>
    <property type="project" value="UniProtKB-KW"/>
</dbReference>
<keyword evidence="2" id="KW-0540">Nuclease</keyword>
<reference evidence="7 8" key="1">
    <citation type="submission" date="2020-06" db="EMBL/GenBank/DDBJ databases">
        <title>Methanofollis fontis sp. nov., a methanogen isolated from marine sediments near a cold seep at Four-Way Closure Ridge offshore southwestern Taiwan.</title>
        <authorList>
            <person name="Chen S.-C."/>
            <person name="Teng N.-H."/>
            <person name="Lin Y.-S."/>
            <person name="Lai M.-C."/>
            <person name="Chen H.-H."/>
            <person name="Wang C.-C."/>
        </authorList>
    </citation>
    <scope>NUCLEOTIDE SEQUENCE [LARGE SCALE GENOMIC DNA]</scope>
    <source>
        <strain evidence="7 8">DSM 2702</strain>
    </source>
</reference>
<evidence type="ECO:0000313" key="8">
    <source>
        <dbReference type="Proteomes" id="UP000570823"/>
    </source>
</evidence>
<gene>
    <name evidence="7" type="ORF">HWN36_01250</name>
</gene>
<evidence type="ECO:0000256" key="2">
    <source>
        <dbReference type="ARBA" id="ARBA00022722"/>
    </source>
</evidence>
<dbReference type="InterPro" id="IPR038570">
    <property type="entry name" value="HicA_sf"/>
</dbReference>
<dbReference type="RefSeq" id="WP_176787526.1">
    <property type="nucleotide sequence ID" value="NZ_JABXWR010000001.1"/>
</dbReference>
<dbReference type="EMBL" id="JABXWR010000001">
    <property type="protein sequence ID" value="NVO65974.1"/>
    <property type="molecule type" value="Genomic_DNA"/>
</dbReference>
<dbReference type="PANTHER" id="PTHR34873:SF3">
    <property type="entry name" value="ADDICTION MODULE TOXIN, HICA FAMILY"/>
    <property type="match status" value="1"/>
</dbReference>
<protein>
    <submittedName>
        <fullName evidence="7">Type II toxin-antitoxin system HicA family toxin</fullName>
    </submittedName>
</protein>
<dbReference type="SUPFAM" id="SSF54786">
    <property type="entry name" value="YcfA/nrd intein domain"/>
    <property type="match status" value="1"/>
</dbReference>
<dbReference type="AlphaFoldDB" id="A0A7K4HL20"/>
<dbReference type="PANTHER" id="PTHR34873">
    <property type="entry name" value="SSR1766 PROTEIN"/>
    <property type="match status" value="1"/>
</dbReference>
<organism evidence="7 8">
    <name type="scientific">Methanofollis tationis</name>
    <dbReference type="NCBI Taxonomy" id="81417"/>
    <lineage>
        <taxon>Archaea</taxon>
        <taxon>Methanobacteriati</taxon>
        <taxon>Methanobacteriota</taxon>
        <taxon>Stenosarchaea group</taxon>
        <taxon>Methanomicrobia</taxon>
        <taxon>Methanomicrobiales</taxon>
        <taxon>Methanomicrobiaceae</taxon>
        <taxon>Methanofollis</taxon>
    </lineage>
</organism>
<dbReference type="InterPro" id="IPR012933">
    <property type="entry name" value="HicA_mRNA_interferase"/>
</dbReference>
<dbReference type="OrthoDB" id="7619at2157"/>
<evidence type="ECO:0000256" key="4">
    <source>
        <dbReference type="ARBA" id="ARBA00022801"/>
    </source>
</evidence>
<keyword evidence="6" id="KW-0346">Stress response</keyword>
<dbReference type="Gene3D" id="3.30.920.30">
    <property type="entry name" value="Hypothetical protein"/>
    <property type="match status" value="1"/>
</dbReference>
<name>A0A7K4HL20_9EURY</name>
<sequence>MPKVPQLTPQKVIRILEKKGFVLSRVKGSHHLFYHPETKRRVVVPVHTGVLPTGTLLEILKRAGIEREEIQDLL</sequence>
<evidence type="ECO:0000256" key="3">
    <source>
        <dbReference type="ARBA" id="ARBA00022759"/>
    </source>
</evidence>
<dbReference type="Proteomes" id="UP000570823">
    <property type="component" value="Unassembled WGS sequence"/>
</dbReference>
<keyword evidence="4" id="KW-0378">Hydrolase</keyword>
<keyword evidence="3" id="KW-0255">Endonuclease</keyword>
<evidence type="ECO:0000256" key="5">
    <source>
        <dbReference type="ARBA" id="ARBA00022884"/>
    </source>
</evidence>
<evidence type="ECO:0000313" key="7">
    <source>
        <dbReference type="EMBL" id="NVO65974.1"/>
    </source>
</evidence>
<proteinExistence type="predicted"/>
<evidence type="ECO:0000256" key="1">
    <source>
        <dbReference type="ARBA" id="ARBA00022649"/>
    </source>
</evidence>
<dbReference type="GO" id="GO:0004519">
    <property type="term" value="F:endonuclease activity"/>
    <property type="evidence" value="ECO:0007669"/>
    <property type="project" value="UniProtKB-KW"/>
</dbReference>
<accession>A0A7K4HL20</accession>
<keyword evidence="5" id="KW-0694">RNA-binding</keyword>